<sequence length="194" mass="21502">MFVNEHNPDVILLQETHLRPNQKIYLANYYSYYSYRKNQSPLHASGGTAVLIKNNIPHNELNLPNLAAAEASATTINIKNKDPHHSHLKLRPPPSSQASFLTFDIENLIQISTNQIICGDCNAHHISWGCNNCNHAGDALYAFANNAGIEILSPPTPTRYGVNSATTIDLAIVKSFLMKFTLSLSSARIITRFC</sequence>
<dbReference type="EMBL" id="BGPR01045488">
    <property type="protein sequence ID" value="GBO22398.1"/>
    <property type="molecule type" value="Genomic_DNA"/>
</dbReference>
<feature type="domain" description="Endonuclease/exonuclease/phosphatase" evidence="1">
    <location>
        <begin position="3"/>
        <end position="175"/>
    </location>
</feature>
<dbReference type="PANTHER" id="PTHR33273">
    <property type="entry name" value="DOMAIN-CONTAINING PROTEIN, PUTATIVE-RELATED"/>
    <property type="match status" value="1"/>
</dbReference>
<gene>
    <name evidence="4" type="ORF">AVEN_109539_1</name>
    <name evidence="5" type="ORF">AVEN_207329_1</name>
    <name evidence="2" type="ORF">AVEN_46693_1</name>
    <name evidence="3" type="ORF">AVEN_61917_1</name>
</gene>
<dbReference type="EMBL" id="BGPR01045491">
    <property type="protein sequence ID" value="GBO22404.1"/>
    <property type="molecule type" value="Genomic_DNA"/>
</dbReference>
<reference evidence="4 6" key="1">
    <citation type="journal article" date="2019" name="Sci. Rep.">
        <title>Orb-weaving spider Araneus ventricosus genome elucidates the spidroin gene catalogue.</title>
        <authorList>
            <person name="Kono N."/>
            <person name="Nakamura H."/>
            <person name="Ohtoshi R."/>
            <person name="Moran D.A.P."/>
            <person name="Shinohara A."/>
            <person name="Yoshida Y."/>
            <person name="Fujiwara M."/>
            <person name="Mori M."/>
            <person name="Tomita M."/>
            <person name="Arakawa K."/>
        </authorList>
    </citation>
    <scope>NUCLEOTIDE SEQUENCE [LARGE SCALE GENOMIC DNA]</scope>
</reference>
<dbReference type="AlphaFoldDB" id="A0A4Y2VCT6"/>
<dbReference type="EMBL" id="BGPR01045487">
    <property type="protein sequence ID" value="GBO22396.1"/>
    <property type="molecule type" value="Genomic_DNA"/>
</dbReference>
<dbReference type="InterPro" id="IPR036691">
    <property type="entry name" value="Endo/exonu/phosph_ase_sf"/>
</dbReference>
<dbReference type="Gene3D" id="3.60.10.10">
    <property type="entry name" value="Endonuclease/exonuclease/phosphatase"/>
    <property type="match status" value="1"/>
</dbReference>
<protein>
    <recommendedName>
        <fullName evidence="1">Endonuclease/exonuclease/phosphatase domain-containing protein</fullName>
    </recommendedName>
</protein>
<dbReference type="Proteomes" id="UP000499080">
    <property type="component" value="Unassembled WGS sequence"/>
</dbReference>
<dbReference type="SUPFAM" id="SSF56219">
    <property type="entry name" value="DNase I-like"/>
    <property type="match status" value="1"/>
</dbReference>
<dbReference type="GO" id="GO:0003824">
    <property type="term" value="F:catalytic activity"/>
    <property type="evidence" value="ECO:0007669"/>
    <property type="project" value="InterPro"/>
</dbReference>
<dbReference type="Pfam" id="PF03372">
    <property type="entry name" value="Exo_endo_phos"/>
    <property type="match status" value="1"/>
</dbReference>
<evidence type="ECO:0000313" key="4">
    <source>
        <dbReference type="EMBL" id="GBO22401.1"/>
    </source>
</evidence>
<dbReference type="InterPro" id="IPR005135">
    <property type="entry name" value="Endo/exonuclease/phosphatase"/>
</dbReference>
<proteinExistence type="predicted"/>
<evidence type="ECO:0000313" key="5">
    <source>
        <dbReference type="EMBL" id="GBO22404.1"/>
    </source>
</evidence>
<comment type="caution">
    <text evidence="4">The sequence shown here is derived from an EMBL/GenBank/DDBJ whole genome shotgun (WGS) entry which is preliminary data.</text>
</comment>
<keyword evidence="6" id="KW-1185">Reference proteome</keyword>
<evidence type="ECO:0000313" key="2">
    <source>
        <dbReference type="EMBL" id="GBO22396.1"/>
    </source>
</evidence>
<evidence type="ECO:0000259" key="1">
    <source>
        <dbReference type="Pfam" id="PF03372"/>
    </source>
</evidence>
<dbReference type="PANTHER" id="PTHR33273:SF2">
    <property type="entry name" value="ENDONUCLEASE_EXONUCLEASE_PHOSPHATASE DOMAIN-CONTAINING PROTEIN"/>
    <property type="match status" value="1"/>
</dbReference>
<name>A0A4Y2VCT6_ARAVE</name>
<evidence type="ECO:0000313" key="3">
    <source>
        <dbReference type="EMBL" id="GBO22398.1"/>
    </source>
</evidence>
<dbReference type="EMBL" id="BGPR01045490">
    <property type="protein sequence ID" value="GBO22401.1"/>
    <property type="molecule type" value="Genomic_DNA"/>
</dbReference>
<accession>A0A4Y2VCT6</accession>
<dbReference type="OrthoDB" id="6437002at2759"/>
<evidence type="ECO:0000313" key="6">
    <source>
        <dbReference type="Proteomes" id="UP000499080"/>
    </source>
</evidence>
<organism evidence="4 6">
    <name type="scientific">Araneus ventricosus</name>
    <name type="common">Orbweaver spider</name>
    <name type="synonym">Epeira ventricosa</name>
    <dbReference type="NCBI Taxonomy" id="182803"/>
    <lineage>
        <taxon>Eukaryota</taxon>
        <taxon>Metazoa</taxon>
        <taxon>Ecdysozoa</taxon>
        <taxon>Arthropoda</taxon>
        <taxon>Chelicerata</taxon>
        <taxon>Arachnida</taxon>
        <taxon>Araneae</taxon>
        <taxon>Araneomorphae</taxon>
        <taxon>Entelegynae</taxon>
        <taxon>Araneoidea</taxon>
        <taxon>Araneidae</taxon>
        <taxon>Araneus</taxon>
    </lineage>
</organism>